<dbReference type="Pfam" id="PF05973">
    <property type="entry name" value="Gp49"/>
    <property type="match status" value="1"/>
</dbReference>
<dbReference type="EMBL" id="LBZB01000013">
    <property type="protein sequence ID" value="KKR63083.1"/>
    <property type="molecule type" value="Genomic_DNA"/>
</dbReference>
<evidence type="ECO:0000313" key="1">
    <source>
        <dbReference type="EMBL" id="KKR63083.1"/>
    </source>
</evidence>
<name>A0A0G0SDW2_9BACT</name>
<reference evidence="1 2" key="1">
    <citation type="journal article" date="2015" name="Nature">
        <title>rRNA introns, odd ribosomes, and small enigmatic genomes across a large radiation of phyla.</title>
        <authorList>
            <person name="Brown C.T."/>
            <person name="Hug L.A."/>
            <person name="Thomas B.C."/>
            <person name="Sharon I."/>
            <person name="Castelle C.J."/>
            <person name="Singh A."/>
            <person name="Wilkins M.J."/>
            <person name="Williams K.H."/>
            <person name="Banfield J.F."/>
        </authorList>
    </citation>
    <scope>NUCLEOTIDE SEQUENCE [LARGE SCALE GENOMIC DNA]</scope>
</reference>
<sequence length="144" mass="16931">MGDFEISRAWPNQNLVTQLTNKPMPPINNHYMKWKVIAYESARKEKLVKDFIKSLENETRSKVGRLISLLQIHGNLLRMPYSKKITKDIFELRIRGVDEIRIFYAFGKGKVIYLLHGFKKKSQKTSIREIIIAEKRLKEALDKV</sequence>
<dbReference type="AlphaFoldDB" id="A0A0G0SDW2"/>
<protein>
    <submittedName>
        <fullName evidence="1">Gp49-like protein PF05973 family protein</fullName>
    </submittedName>
</protein>
<evidence type="ECO:0000313" key="2">
    <source>
        <dbReference type="Proteomes" id="UP000034613"/>
    </source>
</evidence>
<dbReference type="Proteomes" id="UP000034613">
    <property type="component" value="Unassembled WGS sequence"/>
</dbReference>
<dbReference type="InterPro" id="IPR009241">
    <property type="entry name" value="HigB-like"/>
</dbReference>
<proteinExistence type="predicted"/>
<accession>A0A0G0SDW2</accession>
<comment type="caution">
    <text evidence="1">The sequence shown here is derived from an EMBL/GenBank/DDBJ whole genome shotgun (WGS) entry which is preliminary data.</text>
</comment>
<organism evidence="1 2">
    <name type="scientific">Candidatus Woesebacteria bacterium GW2011_GWA1_40_45</name>
    <dbReference type="NCBI Taxonomy" id="1618554"/>
    <lineage>
        <taxon>Bacteria</taxon>
        <taxon>Candidatus Woeseibacteriota</taxon>
    </lineage>
</organism>
<gene>
    <name evidence="1" type="ORF">UU03_C0013G0009</name>
</gene>